<organism evidence="3 4">
    <name type="scientific">Sordaria macrospora</name>
    <dbReference type="NCBI Taxonomy" id="5147"/>
    <lineage>
        <taxon>Eukaryota</taxon>
        <taxon>Fungi</taxon>
        <taxon>Dikarya</taxon>
        <taxon>Ascomycota</taxon>
        <taxon>Pezizomycotina</taxon>
        <taxon>Sordariomycetes</taxon>
        <taxon>Sordariomycetidae</taxon>
        <taxon>Sordariales</taxon>
        <taxon>Sordariaceae</taxon>
        <taxon>Sordaria</taxon>
    </lineage>
</organism>
<name>A0A8S8ZLL7_SORMA</name>
<keyword evidence="2" id="KW-0732">Signal</keyword>
<dbReference type="EMBL" id="NMPR01000145">
    <property type="protein sequence ID" value="KAA8629202.1"/>
    <property type="molecule type" value="Genomic_DNA"/>
</dbReference>
<reference evidence="3 4" key="1">
    <citation type="submission" date="2017-07" db="EMBL/GenBank/DDBJ databases">
        <title>Genome sequence of the Sordaria macrospora wild type strain R19027.</title>
        <authorList>
            <person name="Nowrousian M."/>
            <person name="Teichert I."/>
            <person name="Kueck U."/>
        </authorList>
    </citation>
    <scope>NUCLEOTIDE SEQUENCE [LARGE SCALE GENOMIC DNA]</scope>
    <source>
        <strain evidence="3 4">R19027</strain>
        <tissue evidence="3">Mycelium</tissue>
    </source>
</reference>
<comment type="caution">
    <text evidence="3">The sequence shown here is derived from an EMBL/GenBank/DDBJ whole genome shotgun (WGS) entry which is preliminary data.</text>
</comment>
<evidence type="ECO:0000256" key="2">
    <source>
        <dbReference type="SAM" id="SignalP"/>
    </source>
</evidence>
<feature type="compositionally biased region" description="Polar residues" evidence="1">
    <location>
        <begin position="36"/>
        <end position="48"/>
    </location>
</feature>
<dbReference type="Proteomes" id="UP000433876">
    <property type="component" value="Unassembled WGS sequence"/>
</dbReference>
<feature type="region of interest" description="Disordered" evidence="1">
    <location>
        <begin position="36"/>
        <end position="55"/>
    </location>
</feature>
<sequence>MPSKSAMFFWVSLFFIVQFAPIPVAAVDAASSFQTQTLPANSPPTSSLGPIVKRDDNKDIKDQHGWMFNNCDPTDQDVGIVSKGRRIVPAVIGNVQAGQEHLKKLLQKNPKNTPDNQKWVVGAKDNNCGLVTCVKDTVIHFCNYNSEVNKYRI</sequence>
<dbReference type="AlphaFoldDB" id="A0A8S8ZLL7"/>
<protein>
    <submittedName>
        <fullName evidence="3">Uncharacterized protein</fullName>
    </submittedName>
</protein>
<evidence type="ECO:0000313" key="3">
    <source>
        <dbReference type="EMBL" id="KAA8629202.1"/>
    </source>
</evidence>
<feature type="signal peptide" evidence="2">
    <location>
        <begin position="1"/>
        <end position="26"/>
    </location>
</feature>
<feature type="chain" id="PRO_5035909355" evidence="2">
    <location>
        <begin position="27"/>
        <end position="153"/>
    </location>
</feature>
<gene>
    <name evidence="3" type="ORF">SMACR_03735</name>
</gene>
<evidence type="ECO:0000256" key="1">
    <source>
        <dbReference type="SAM" id="MobiDB-lite"/>
    </source>
</evidence>
<evidence type="ECO:0000313" key="4">
    <source>
        <dbReference type="Proteomes" id="UP000433876"/>
    </source>
</evidence>
<accession>A0A8S8ZLL7</accession>
<dbReference type="VEuPathDB" id="FungiDB:SMAC_03735"/>
<proteinExistence type="predicted"/>